<sequence>MRRDNINYFLVGLFTLISLTVLLVALYKITGRVGQAEPYHVYFRNIAGLGKGTHVTYEGYQVGYVDRLVPEQTGQGTRYRVEVLVRRDWRIPEDSQARIHATGLLGDTVIEIAEGGSERHLEPGAAIPGAPAQDVFAVLNEVAAEVGGLTRDSLRPLLDNLNTQVSGIGGEVQARLPGILGGLESMVGRLDNSAARLESILDADTETRVDSILVNVDDMSRDLAGLSRGLQSSQQALDALLADAHALVRDNDADVRRSVVGLRRSVEASARAIDAIMHDLRQASRNMNEFSRQIRGNPGLLIRSRPQTGEE</sequence>
<evidence type="ECO:0000313" key="3">
    <source>
        <dbReference type="EMBL" id="BAZ93832.1"/>
    </source>
</evidence>
<evidence type="ECO:0000259" key="2">
    <source>
        <dbReference type="Pfam" id="PF02470"/>
    </source>
</evidence>
<dbReference type="Proteomes" id="UP000218765">
    <property type="component" value="Chromosome"/>
</dbReference>
<keyword evidence="1" id="KW-1133">Transmembrane helix</keyword>
<evidence type="ECO:0000313" key="4">
    <source>
        <dbReference type="Proteomes" id="UP000218765"/>
    </source>
</evidence>
<name>A0A1Z4VQZ8_9GAMM</name>
<dbReference type="AlphaFoldDB" id="A0A1Z4VQZ8"/>
<accession>A0A1Z4VQZ8</accession>
<dbReference type="OrthoDB" id="6193911at2"/>
<reference evidence="3 4" key="1">
    <citation type="submission" date="2017-05" db="EMBL/GenBank/DDBJ databases">
        <title>Thiocyanate degradation by Thiohalobacter thiocyanaticus FOKN1.</title>
        <authorList>
            <person name="Oshiki M."/>
            <person name="Fukushima T."/>
            <person name="Kawano S."/>
            <person name="Nakagawa J."/>
        </authorList>
    </citation>
    <scope>NUCLEOTIDE SEQUENCE [LARGE SCALE GENOMIC DNA]</scope>
    <source>
        <strain evidence="3 4">FOKN1</strain>
    </source>
</reference>
<organism evidence="3 4">
    <name type="scientific">Thiohalobacter thiocyanaticus</name>
    <dbReference type="NCBI Taxonomy" id="585455"/>
    <lineage>
        <taxon>Bacteria</taxon>
        <taxon>Pseudomonadati</taxon>
        <taxon>Pseudomonadota</taxon>
        <taxon>Gammaproteobacteria</taxon>
        <taxon>Thiohalobacterales</taxon>
        <taxon>Thiohalobacteraceae</taxon>
        <taxon>Thiohalobacter</taxon>
    </lineage>
</organism>
<keyword evidence="1" id="KW-0472">Membrane</keyword>
<dbReference type="PANTHER" id="PTHR33371:SF4">
    <property type="entry name" value="INTERMEMBRANE PHOSPHOLIPID TRANSPORT SYSTEM BINDING PROTEIN MLAD"/>
    <property type="match status" value="1"/>
</dbReference>
<dbReference type="EMBL" id="AP018052">
    <property type="protein sequence ID" value="BAZ93832.1"/>
    <property type="molecule type" value="Genomic_DNA"/>
</dbReference>
<dbReference type="InterPro" id="IPR052336">
    <property type="entry name" value="MlaD_Phospholipid_Transporter"/>
</dbReference>
<dbReference type="KEGG" id="ttc:FOKN1_1435"/>
<keyword evidence="4" id="KW-1185">Reference proteome</keyword>
<dbReference type="PANTHER" id="PTHR33371">
    <property type="entry name" value="INTERMEMBRANE PHOSPHOLIPID TRANSPORT SYSTEM BINDING PROTEIN MLAD-RELATED"/>
    <property type="match status" value="1"/>
</dbReference>
<protein>
    <submittedName>
        <fullName evidence="3">ABC-type transporter, periplasmic component</fullName>
    </submittedName>
</protein>
<dbReference type="InterPro" id="IPR003399">
    <property type="entry name" value="Mce/MlaD"/>
</dbReference>
<dbReference type="RefSeq" id="WP_096365986.1">
    <property type="nucleotide sequence ID" value="NZ_AP018052.1"/>
</dbReference>
<keyword evidence="1" id="KW-0812">Transmembrane</keyword>
<proteinExistence type="predicted"/>
<feature type="domain" description="Mce/MlaD" evidence="2">
    <location>
        <begin position="37"/>
        <end position="115"/>
    </location>
</feature>
<dbReference type="Pfam" id="PF02470">
    <property type="entry name" value="MlaD"/>
    <property type="match status" value="1"/>
</dbReference>
<evidence type="ECO:0000256" key="1">
    <source>
        <dbReference type="SAM" id="Phobius"/>
    </source>
</evidence>
<gene>
    <name evidence="3" type="ORF">FOKN1_1435</name>
</gene>
<feature type="transmembrane region" description="Helical" evidence="1">
    <location>
        <begin position="6"/>
        <end position="27"/>
    </location>
</feature>